<evidence type="ECO:0000259" key="12">
    <source>
        <dbReference type="Pfam" id="PF08544"/>
    </source>
</evidence>
<dbReference type="SUPFAM" id="SSF55060">
    <property type="entry name" value="GHMP Kinase, C-terminal domain"/>
    <property type="match status" value="1"/>
</dbReference>
<dbReference type="GO" id="GO:0005524">
    <property type="term" value="F:ATP binding"/>
    <property type="evidence" value="ECO:0007669"/>
    <property type="project" value="UniProtKB-UniRule"/>
</dbReference>
<evidence type="ECO:0000313" key="13">
    <source>
        <dbReference type="EMBL" id="PQJ55243.1"/>
    </source>
</evidence>
<evidence type="ECO:0000256" key="6">
    <source>
        <dbReference type="ARBA" id="ARBA00022777"/>
    </source>
</evidence>
<accession>A0A2S7UZ86</accession>
<dbReference type="GO" id="GO:0016114">
    <property type="term" value="P:terpenoid biosynthetic process"/>
    <property type="evidence" value="ECO:0007669"/>
    <property type="project" value="UniProtKB-UniRule"/>
</dbReference>
<dbReference type="Gene3D" id="3.30.70.890">
    <property type="entry name" value="GHMP kinase, C-terminal domain"/>
    <property type="match status" value="1"/>
</dbReference>
<comment type="catalytic activity">
    <reaction evidence="10">
        <text>4-CDP-2-C-methyl-D-erythritol + ATP = 4-CDP-2-C-methyl-D-erythritol 2-phosphate + ADP + H(+)</text>
        <dbReference type="Rhea" id="RHEA:18437"/>
        <dbReference type="ChEBI" id="CHEBI:15378"/>
        <dbReference type="ChEBI" id="CHEBI:30616"/>
        <dbReference type="ChEBI" id="CHEBI:57823"/>
        <dbReference type="ChEBI" id="CHEBI:57919"/>
        <dbReference type="ChEBI" id="CHEBI:456216"/>
        <dbReference type="EC" id="2.7.1.148"/>
    </reaction>
</comment>
<evidence type="ECO:0000259" key="11">
    <source>
        <dbReference type="Pfam" id="PF00288"/>
    </source>
</evidence>
<dbReference type="Pfam" id="PF00288">
    <property type="entry name" value="GHMP_kinases_N"/>
    <property type="match status" value="1"/>
</dbReference>
<dbReference type="InterPro" id="IPR013750">
    <property type="entry name" value="GHMP_kinase_C_dom"/>
</dbReference>
<dbReference type="UniPathway" id="UPA00056">
    <property type="reaction ID" value="UER00094"/>
</dbReference>
<dbReference type="GO" id="GO:0019288">
    <property type="term" value="P:isopentenyl diphosphate biosynthetic process, methylerythritol 4-phosphate pathway"/>
    <property type="evidence" value="ECO:0007669"/>
    <property type="project" value="UniProtKB-UniRule"/>
</dbReference>
<dbReference type="InterPro" id="IPR004424">
    <property type="entry name" value="IspE"/>
</dbReference>
<keyword evidence="6 10" id="KW-0418">Kinase</keyword>
<evidence type="ECO:0000256" key="4">
    <source>
        <dbReference type="ARBA" id="ARBA00022679"/>
    </source>
</evidence>
<dbReference type="OrthoDB" id="9809438at2"/>
<dbReference type="GO" id="GO:0050515">
    <property type="term" value="F:4-(cytidine 5'-diphospho)-2-C-methyl-D-erythritol kinase activity"/>
    <property type="evidence" value="ECO:0007669"/>
    <property type="project" value="UniProtKB-UniRule"/>
</dbReference>
<keyword evidence="14" id="KW-1185">Reference proteome</keyword>
<dbReference type="Pfam" id="PF08544">
    <property type="entry name" value="GHMP_kinases_C"/>
    <property type="match status" value="1"/>
</dbReference>
<sequence>MPSSIPLKSLTLTSPAKLNLFLHINGRLDNGYHELQSLFHFLDKGDELTFQLTDNGKVTLDCNLPELISEQNLIIKAVNALTPFLTVEHKHYGVSINLQKVLPMGGGVGGGSSNAATTLLALNQLWQLHLPAETLESIGKDLGADVPIFIRGKSSIAEGVGEKLFDYPIEEKWYLVLTPDAHVNTALLFNSDELPRNTTKIDLSELNYTGLSPNHKNDFETLVYKNYPAVAKALDWLLEYAPARLTGTGACVFSVFENQQEAETIFTMLPADLSGFIAKGCNISITHQQLREQLN</sequence>
<evidence type="ECO:0000256" key="5">
    <source>
        <dbReference type="ARBA" id="ARBA00022741"/>
    </source>
</evidence>
<dbReference type="InterPro" id="IPR014721">
    <property type="entry name" value="Ribsml_uS5_D2-typ_fold_subgr"/>
</dbReference>
<evidence type="ECO:0000256" key="10">
    <source>
        <dbReference type="HAMAP-Rule" id="MF_00061"/>
    </source>
</evidence>
<keyword evidence="8 10" id="KW-0414">Isoprene biosynthesis</keyword>
<dbReference type="Proteomes" id="UP000239007">
    <property type="component" value="Unassembled WGS sequence"/>
</dbReference>
<keyword evidence="5 10" id="KW-0547">Nucleotide-binding</keyword>
<evidence type="ECO:0000256" key="2">
    <source>
        <dbReference type="ARBA" id="ARBA00012052"/>
    </source>
</evidence>
<keyword evidence="4 10" id="KW-0808">Transferase</keyword>
<comment type="pathway">
    <text evidence="10">Isoprenoid biosynthesis; isopentenyl diphosphate biosynthesis via DXP pathway; isopentenyl diphosphate from 1-deoxy-D-xylulose 5-phosphate: step 3/6.</text>
</comment>
<evidence type="ECO:0000256" key="8">
    <source>
        <dbReference type="ARBA" id="ARBA00023229"/>
    </source>
</evidence>
<evidence type="ECO:0000256" key="3">
    <source>
        <dbReference type="ARBA" id="ARBA00017473"/>
    </source>
</evidence>
<dbReference type="Gene3D" id="3.30.230.10">
    <property type="match status" value="1"/>
</dbReference>
<feature type="domain" description="GHMP kinase C-terminal" evidence="12">
    <location>
        <begin position="214"/>
        <end position="271"/>
    </location>
</feature>
<dbReference type="HAMAP" id="MF_00061">
    <property type="entry name" value="IspE"/>
    <property type="match status" value="1"/>
</dbReference>
<dbReference type="InterPro" id="IPR020568">
    <property type="entry name" value="Ribosomal_Su5_D2-typ_SF"/>
</dbReference>
<dbReference type="NCBIfam" id="TIGR00154">
    <property type="entry name" value="ispE"/>
    <property type="match status" value="1"/>
</dbReference>
<feature type="binding site" evidence="10">
    <location>
        <begin position="103"/>
        <end position="113"/>
    </location>
    <ligand>
        <name>ATP</name>
        <dbReference type="ChEBI" id="CHEBI:30616"/>
    </ligand>
</feature>
<reference evidence="13 14" key="1">
    <citation type="submission" date="2016-12" db="EMBL/GenBank/DDBJ databases">
        <title>Diversity of luminous bacteria.</title>
        <authorList>
            <person name="Yoshizawa S."/>
            <person name="Kogure K."/>
        </authorList>
    </citation>
    <scope>NUCLEOTIDE SEQUENCE [LARGE SCALE GENOMIC DNA]</scope>
    <source>
        <strain evidence="13 14">SA4-48</strain>
    </source>
</reference>
<feature type="active site" evidence="10">
    <location>
        <position position="145"/>
    </location>
</feature>
<evidence type="ECO:0000256" key="9">
    <source>
        <dbReference type="ARBA" id="ARBA00032554"/>
    </source>
</evidence>
<feature type="active site" evidence="10">
    <location>
        <position position="17"/>
    </location>
</feature>
<proteinExistence type="inferred from homology"/>
<gene>
    <name evidence="10" type="primary">ispE</name>
    <name evidence="13" type="ORF">BTO11_09775</name>
</gene>
<name>A0A2S7UZ86_9GAMM</name>
<dbReference type="PANTHER" id="PTHR43527">
    <property type="entry name" value="4-DIPHOSPHOCYTIDYL-2-C-METHYL-D-ERYTHRITOL KINASE, CHLOROPLASTIC"/>
    <property type="match status" value="1"/>
</dbReference>
<comment type="function">
    <text evidence="10">Catalyzes the phosphorylation of the position 2 hydroxy group of 4-diphosphocytidyl-2C-methyl-D-erythritol.</text>
</comment>
<comment type="caution">
    <text evidence="13">The sequence shown here is derived from an EMBL/GenBank/DDBJ whole genome shotgun (WGS) entry which is preliminary data.</text>
</comment>
<dbReference type="SUPFAM" id="SSF54211">
    <property type="entry name" value="Ribosomal protein S5 domain 2-like"/>
    <property type="match status" value="1"/>
</dbReference>
<feature type="domain" description="GHMP kinase N-terminal" evidence="11">
    <location>
        <begin position="72"/>
        <end position="152"/>
    </location>
</feature>
<evidence type="ECO:0000256" key="1">
    <source>
        <dbReference type="ARBA" id="ARBA00009684"/>
    </source>
</evidence>
<keyword evidence="7 10" id="KW-0067">ATP-binding</keyword>
<dbReference type="InterPro" id="IPR036554">
    <property type="entry name" value="GHMP_kinase_C_sf"/>
</dbReference>
<dbReference type="EC" id="2.7.1.148" evidence="2 10"/>
<evidence type="ECO:0000256" key="7">
    <source>
        <dbReference type="ARBA" id="ARBA00022840"/>
    </source>
</evidence>
<evidence type="ECO:0000313" key="14">
    <source>
        <dbReference type="Proteomes" id="UP000239007"/>
    </source>
</evidence>
<dbReference type="InterPro" id="IPR006204">
    <property type="entry name" value="GHMP_kinase_N_dom"/>
</dbReference>
<protein>
    <recommendedName>
        <fullName evidence="3 10">4-diphosphocytidyl-2-C-methyl-D-erythritol kinase</fullName>
        <shortName evidence="10">CMK</shortName>
        <ecNumber evidence="2 10">2.7.1.148</ecNumber>
    </recommendedName>
    <alternativeName>
        <fullName evidence="9 10">4-(cytidine-5'-diphospho)-2-C-methyl-D-erythritol kinase</fullName>
    </alternativeName>
</protein>
<dbReference type="AlphaFoldDB" id="A0A2S7UZ86"/>
<comment type="similarity">
    <text evidence="1 10">Belongs to the GHMP kinase family. IspE subfamily.</text>
</comment>
<organism evidence="13 14">
    <name type="scientific">Psychrosphaera saromensis</name>
    <dbReference type="NCBI Taxonomy" id="716813"/>
    <lineage>
        <taxon>Bacteria</taxon>
        <taxon>Pseudomonadati</taxon>
        <taxon>Pseudomonadota</taxon>
        <taxon>Gammaproteobacteria</taxon>
        <taxon>Alteromonadales</taxon>
        <taxon>Pseudoalteromonadaceae</taxon>
        <taxon>Psychrosphaera</taxon>
    </lineage>
</organism>
<dbReference type="PANTHER" id="PTHR43527:SF2">
    <property type="entry name" value="4-DIPHOSPHOCYTIDYL-2-C-METHYL-D-ERYTHRITOL KINASE, CHLOROPLASTIC"/>
    <property type="match status" value="1"/>
</dbReference>
<dbReference type="PIRSF" id="PIRSF010376">
    <property type="entry name" value="IspE"/>
    <property type="match status" value="1"/>
</dbReference>
<dbReference type="EMBL" id="MSCH01000003">
    <property type="protein sequence ID" value="PQJ55243.1"/>
    <property type="molecule type" value="Genomic_DNA"/>
</dbReference>